<accession>A0A5D8Z3K1</accession>
<organism evidence="8 9">
    <name type="scientific">Cognatilysobacter lacus</name>
    <dbReference type="NCBI Taxonomy" id="1643323"/>
    <lineage>
        <taxon>Bacteria</taxon>
        <taxon>Pseudomonadati</taxon>
        <taxon>Pseudomonadota</taxon>
        <taxon>Gammaproteobacteria</taxon>
        <taxon>Lysobacterales</taxon>
        <taxon>Lysobacteraceae</taxon>
        <taxon>Cognatilysobacter</taxon>
    </lineage>
</organism>
<feature type="transmembrane region" description="Helical" evidence="7">
    <location>
        <begin position="396"/>
        <end position="422"/>
    </location>
</feature>
<feature type="transmembrane region" description="Helical" evidence="7">
    <location>
        <begin position="336"/>
        <end position="355"/>
    </location>
</feature>
<dbReference type="InterPro" id="IPR001046">
    <property type="entry name" value="NRAMP_fam"/>
</dbReference>
<keyword evidence="6 7" id="KW-0472">Membrane</keyword>
<dbReference type="RefSeq" id="WP_149353015.1">
    <property type="nucleotide sequence ID" value="NZ_VTRV01000088.1"/>
</dbReference>
<proteinExistence type="predicted"/>
<feature type="transmembrane region" description="Helical" evidence="7">
    <location>
        <begin position="113"/>
        <end position="136"/>
    </location>
</feature>
<comment type="subcellular location">
    <subcellularLocation>
        <location evidence="1">Membrane</location>
        <topology evidence="1">Multi-pass membrane protein</topology>
    </subcellularLocation>
</comment>
<comment type="caution">
    <text evidence="8">The sequence shown here is derived from an EMBL/GenBank/DDBJ whole genome shotgun (WGS) entry which is preliminary data.</text>
</comment>
<dbReference type="GO" id="GO:0034755">
    <property type="term" value="P:iron ion transmembrane transport"/>
    <property type="evidence" value="ECO:0007669"/>
    <property type="project" value="TreeGrafter"/>
</dbReference>
<gene>
    <name evidence="8" type="ORF">FW784_09000</name>
</gene>
<dbReference type="Pfam" id="PF01566">
    <property type="entry name" value="Nramp"/>
    <property type="match status" value="1"/>
</dbReference>
<evidence type="ECO:0000256" key="6">
    <source>
        <dbReference type="ARBA" id="ARBA00023136"/>
    </source>
</evidence>
<keyword evidence="4" id="KW-0769">Symport</keyword>
<protein>
    <submittedName>
        <fullName evidence="8">Divalent metal cation transporter</fullName>
    </submittedName>
</protein>
<feature type="transmembrane region" description="Helical" evidence="7">
    <location>
        <begin position="79"/>
        <end position="101"/>
    </location>
</feature>
<feature type="transmembrane region" description="Helical" evidence="7">
    <location>
        <begin position="148"/>
        <end position="166"/>
    </location>
</feature>
<evidence type="ECO:0000256" key="1">
    <source>
        <dbReference type="ARBA" id="ARBA00004141"/>
    </source>
</evidence>
<evidence type="ECO:0000256" key="7">
    <source>
        <dbReference type="SAM" id="Phobius"/>
    </source>
</evidence>
<feature type="transmembrane region" description="Helical" evidence="7">
    <location>
        <begin position="186"/>
        <end position="205"/>
    </location>
</feature>
<evidence type="ECO:0000256" key="4">
    <source>
        <dbReference type="ARBA" id="ARBA00022847"/>
    </source>
</evidence>
<reference evidence="8 9" key="1">
    <citation type="submission" date="2019-08" db="EMBL/GenBank/DDBJ databases">
        <title>Draft genome sequence of Lysobacter sp. UKS-15.</title>
        <authorList>
            <person name="Im W.-T."/>
        </authorList>
    </citation>
    <scope>NUCLEOTIDE SEQUENCE [LARGE SCALE GENOMIC DNA]</scope>
    <source>
        <strain evidence="8 9">UKS-15</strain>
    </source>
</reference>
<dbReference type="GO" id="GO:0015086">
    <property type="term" value="F:cadmium ion transmembrane transporter activity"/>
    <property type="evidence" value="ECO:0007669"/>
    <property type="project" value="TreeGrafter"/>
</dbReference>
<evidence type="ECO:0000256" key="5">
    <source>
        <dbReference type="ARBA" id="ARBA00022989"/>
    </source>
</evidence>
<dbReference type="PANTHER" id="PTHR11706">
    <property type="entry name" value="SOLUTE CARRIER PROTEIN FAMILY 11 MEMBER"/>
    <property type="match status" value="1"/>
</dbReference>
<dbReference type="EMBL" id="VTRV01000088">
    <property type="protein sequence ID" value="TZF89200.1"/>
    <property type="molecule type" value="Genomic_DNA"/>
</dbReference>
<keyword evidence="9" id="KW-1185">Reference proteome</keyword>
<evidence type="ECO:0000313" key="9">
    <source>
        <dbReference type="Proteomes" id="UP000323164"/>
    </source>
</evidence>
<evidence type="ECO:0000256" key="2">
    <source>
        <dbReference type="ARBA" id="ARBA00022448"/>
    </source>
</evidence>
<evidence type="ECO:0000313" key="8">
    <source>
        <dbReference type="EMBL" id="TZF89200.1"/>
    </source>
</evidence>
<feature type="transmembrane region" description="Helical" evidence="7">
    <location>
        <begin position="243"/>
        <end position="264"/>
    </location>
</feature>
<dbReference type="PANTHER" id="PTHR11706:SF33">
    <property type="entry name" value="NATURAL RESISTANCE-ASSOCIATED MACROPHAGE PROTEIN 2"/>
    <property type="match status" value="1"/>
</dbReference>
<feature type="transmembrane region" description="Helical" evidence="7">
    <location>
        <begin position="46"/>
        <end position="67"/>
    </location>
</feature>
<dbReference type="GO" id="GO:0015293">
    <property type="term" value="F:symporter activity"/>
    <property type="evidence" value="ECO:0007669"/>
    <property type="project" value="UniProtKB-KW"/>
</dbReference>
<feature type="transmembrane region" description="Helical" evidence="7">
    <location>
        <begin position="293"/>
        <end position="315"/>
    </location>
</feature>
<dbReference type="AlphaFoldDB" id="A0A5D8Z3K1"/>
<keyword evidence="5 7" id="KW-1133">Transmembrane helix</keyword>
<keyword evidence="3 7" id="KW-0812">Transmembrane</keyword>
<feature type="transmembrane region" description="Helical" evidence="7">
    <location>
        <begin position="361"/>
        <end position="384"/>
    </location>
</feature>
<dbReference type="Proteomes" id="UP000323164">
    <property type="component" value="Unassembled WGS sequence"/>
</dbReference>
<dbReference type="GO" id="GO:0005384">
    <property type="term" value="F:manganese ion transmembrane transporter activity"/>
    <property type="evidence" value="ECO:0007669"/>
    <property type="project" value="TreeGrafter"/>
</dbReference>
<sequence length="423" mass="44380">MSRPLLHRLTPFLRNVGPGVITGAADDDPSGIAAYSQAGAQFGYGLGWSMLLTYPLMVAVQLVSARIGRVTGAGLARNLATVFPKPVAALLVATVVFANTLNIGADLAAMGDAAALAFGGNAHLYVLGFTALSTGLQIQVPYRRYAHVLKWLTLSLFAYVGVLFAVDVDWRAALSGLFLPHAIDAAAMVTIVAVFGTTISPYLFFWQSSQEAEDISTVKGAHRLVDHPTGASHELRRIRDDTFGGMAFSNLVALAIMTATAATLHARGLTRIDTAAQAAQALRPIAGAFSSDLFALGIIGTGLLAVPVLAGSAAFAVGELRGWRTGLEYRFRQAPAFYLVIATSTVCGVALQWASVDPIKALVWSAVVNGVASVPLIFAIMLLGRNRRIMGAYTSGRVLTFFGWLSGAVMAAAAVAMLVSLAV</sequence>
<evidence type="ECO:0000256" key="3">
    <source>
        <dbReference type="ARBA" id="ARBA00022692"/>
    </source>
</evidence>
<dbReference type="GO" id="GO:0005886">
    <property type="term" value="C:plasma membrane"/>
    <property type="evidence" value="ECO:0007669"/>
    <property type="project" value="TreeGrafter"/>
</dbReference>
<name>A0A5D8Z3K1_9GAMM</name>
<dbReference type="OrthoDB" id="9787548at2"/>
<keyword evidence="2" id="KW-0813">Transport</keyword>